<gene>
    <name evidence="2" type="ORF">Acr_25g0008510</name>
</gene>
<evidence type="ECO:0000313" key="2">
    <source>
        <dbReference type="EMBL" id="GFZ16442.1"/>
    </source>
</evidence>
<protein>
    <submittedName>
        <fullName evidence="2">Uncharacterized protein</fullName>
    </submittedName>
</protein>
<dbReference type="EMBL" id="BJWL01000025">
    <property type="protein sequence ID" value="GFZ16442.1"/>
    <property type="molecule type" value="Genomic_DNA"/>
</dbReference>
<reference evidence="2 3" key="1">
    <citation type="submission" date="2019-07" db="EMBL/GenBank/DDBJ databases">
        <title>De Novo Assembly of kiwifruit Actinidia rufa.</title>
        <authorList>
            <person name="Sugita-Konishi S."/>
            <person name="Sato K."/>
            <person name="Mori E."/>
            <person name="Abe Y."/>
            <person name="Kisaki G."/>
            <person name="Hamano K."/>
            <person name="Suezawa K."/>
            <person name="Otani M."/>
            <person name="Fukuda T."/>
            <person name="Manabe T."/>
            <person name="Gomi K."/>
            <person name="Tabuchi M."/>
            <person name="Akimitsu K."/>
            <person name="Kataoka I."/>
        </authorList>
    </citation>
    <scope>NUCLEOTIDE SEQUENCE [LARGE SCALE GENOMIC DNA]</scope>
    <source>
        <strain evidence="3">cv. Fuchu</strain>
    </source>
</reference>
<dbReference type="PANTHER" id="PTHR36723:SF1">
    <property type="entry name" value="F22C12.19"/>
    <property type="match status" value="1"/>
</dbReference>
<name>A0A7J0H081_9ERIC</name>
<dbReference type="Proteomes" id="UP000585474">
    <property type="component" value="Unassembled WGS sequence"/>
</dbReference>
<feature type="compositionally biased region" description="Pro residues" evidence="1">
    <location>
        <begin position="549"/>
        <end position="561"/>
    </location>
</feature>
<feature type="region of interest" description="Disordered" evidence="1">
    <location>
        <begin position="444"/>
        <end position="467"/>
    </location>
</feature>
<evidence type="ECO:0000256" key="1">
    <source>
        <dbReference type="SAM" id="MobiDB-lite"/>
    </source>
</evidence>
<sequence length="591" mass="64227">MEVEARESDGVSIVVASSIDRRSSYLKRKDEMSDVNMPEPTFWNKMPETEGCRHTNTLSTFDFEDAPEELKSGSKNESTLSMPSLEDKQIQRKSGKAVRSNSGCSKRSRMARIEGVSINEAEADNVKGTNGLKPDTYDVTAHLDDLSVNELLDGSYKGPSFSKDKGKKTAILNDNILQAVRKACSVLRLHKPLKTKNSAEIDNSCNHKVSTCPVSSNASVAGRNVDDRGDTCTADPVSHDKVRDSFSNPKTPDSVLDLPLCQPKDILERLALPPPKDLDSLLLDVAKPSVLLKNNSDSRGKQISQRATLSPFPWSHNSSGYSKSNPDVIKLSASKTTCQGRWLKIGNTGSSLEGKSDFLVDFESLTYDCSLVPLASLKCGPLENEIAPSTSVSFPSCELGSSLSAALSIASQLPLEAHSPRSLAAAQTLCDIAAHSLNQDLNGMVRWPKKPSEKTMKACKSKSNGKSGELFAAPKSVRLTDDQVKNASKVLPSKKPRLLGGDFGHNTERKGSINWSVPRSNRPSPSKSFRDSFVETKSYNSHVVKQPCTIPPPPPPPPPPTSRVSDKACSSRQKVRKLVPMAWNREGGKLD</sequence>
<feature type="region of interest" description="Disordered" evidence="1">
    <location>
        <begin position="216"/>
        <end position="254"/>
    </location>
</feature>
<organism evidence="2 3">
    <name type="scientific">Actinidia rufa</name>
    <dbReference type="NCBI Taxonomy" id="165716"/>
    <lineage>
        <taxon>Eukaryota</taxon>
        <taxon>Viridiplantae</taxon>
        <taxon>Streptophyta</taxon>
        <taxon>Embryophyta</taxon>
        <taxon>Tracheophyta</taxon>
        <taxon>Spermatophyta</taxon>
        <taxon>Magnoliopsida</taxon>
        <taxon>eudicotyledons</taxon>
        <taxon>Gunneridae</taxon>
        <taxon>Pentapetalae</taxon>
        <taxon>asterids</taxon>
        <taxon>Ericales</taxon>
        <taxon>Actinidiaceae</taxon>
        <taxon>Actinidia</taxon>
    </lineage>
</organism>
<accession>A0A7J0H081</accession>
<keyword evidence="3" id="KW-1185">Reference proteome</keyword>
<feature type="compositionally biased region" description="Polar residues" evidence="1">
    <location>
        <begin position="513"/>
        <end position="527"/>
    </location>
</feature>
<dbReference type="AlphaFoldDB" id="A0A7J0H081"/>
<feature type="region of interest" description="Disordered" evidence="1">
    <location>
        <begin position="25"/>
        <end position="49"/>
    </location>
</feature>
<feature type="region of interest" description="Disordered" evidence="1">
    <location>
        <begin position="61"/>
        <end position="109"/>
    </location>
</feature>
<feature type="region of interest" description="Disordered" evidence="1">
    <location>
        <begin position="490"/>
        <end position="530"/>
    </location>
</feature>
<dbReference type="OrthoDB" id="755659at2759"/>
<feature type="region of interest" description="Disordered" evidence="1">
    <location>
        <begin position="543"/>
        <end position="591"/>
    </location>
</feature>
<dbReference type="PANTHER" id="PTHR36723">
    <property type="entry name" value="F22C12.19"/>
    <property type="match status" value="1"/>
</dbReference>
<comment type="caution">
    <text evidence="2">The sequence shown here is derived from an EMBL/GenBank/DDBJ whole genome shotgun (WGS) entry which is preliminary data.</text>
</comment>
<proteinExistence type="predicted"/>
<evidence type="ECO:0000313" key="3">
    <source>
        <dbReference type="Proteomes" id="UP000585474"/>
    </source>
</evidence>